<gene>
    <name evidence="3" type="ORF">FisN_1Hh594</name>
</gene>
<dbReference type="InterPro" id="IPR001623">
    <property type="entry name" value="DnaJ_domain"/>
</dbReference>
<reference evidence="3 4" key="1">
    <citation type="journal article" date="2015" name="Plant Cell">
        <title>Oil accumulation by the oleaginous diatom Fistulifera solaris as revealed by the genome and transcriptome.</title>
        <authorList>
            <person name="Tanaka T."/>
            <person name="Maeda Y."/>
            <person name="Veluchamy A."/>
            <person name="Tanaka M."/>
            <person name="Abida H."/>
            <person name="Marechal E."/>
            <person name="Bowler C."/>
            <person name="Muto M."/>
            <person name="Sunaga Y."/>
            <person name="Tanaka M."/>
            <person name="Yoshino T."/>
            <person name="Taniguchi T."/>
            <person name="Fukuda Y."/>
            <person name="Nemoto M."/>
            <person name="Matsumoto M."/>
            <person name="Wong P.S."/>
            <person name="Aburatani S."/>
            <person name="Fujibuchi W."/>
        </authorList>
    </citation>
    <scope>NUCLEOTIDE SEQUENCE [LARGE SCALE GENOMIC DNA]</scope>
    <source>
        <strain evidence="3 4">JPCC DA0580</strain>
    </source>
</reference>
<keyword evidence="1" id="KW-0732">Signal</keyword>
<dbReference type="Pfam" id="PF00226">
    <property type="entry name" value="DnaJ"/>
    <property type="match status" value="1"/>
</dbReference>
<organism evidence="3 4">
    <name type="scientific">Fistulifera solaris</name>
    <name type="common">Oleaginous diatom</name>
    <dbReference type="NCBI Taxonomy" id="1519565"/>
    <lineage>
        <taxon>Eukaryota</taxon>
        <taxon>Sar</taxon>
        <taxon>Stramenopiles</taxon>
        <taxon>Ochrophyta</taxon>
        <taxon>Bacillariophyta</taxon>
        <taxon>Bacillariophyceae</taxon>
        <taxon>Bacillariophycidae</taxon>
        <taxon>Naviculales</taxon>
        <taxon>Naviculaceae</taxon>
        <taxon>Fistulifera</taxon>
    </lineage>
</organism>
<dbReference type="SMART" id="SM00271">
    <property type="entry name" value="DnaJ"/>
    <property type="match status" value="1"/>
</dbReference>
<dbReference type="OrthoDB" id="10250354at2759"/>
<protein>
    <recommendedName>
        <fullName evidence="2">J domain-containing protein</fullName>
    </recommendedName>
</protein>
<dbReference type="SUPFAM" id="SSF46565">
    <property type="entry name" value="Chaperone J-domain"/>
    <property type="match status" value="1"/>
</dbReference>
<name>A0A1Z5KR79_FISSO</name>
<sequence>MLTMTYYVASIFLLLLCSHGAVAFHVSSAPSSSPSTTSLWAGMGMATKNKKSGTAKKTPYDVNASLLRLGKKYDELLLNNAKTLRKETEDDDDLMTSEYVIAARAGSIVPDWIPVAQLVLARSEEDSVLPIAAASYYCRELSQLAIQGSHVFQSVPRNLMEYSVEPADSFYKYVYDAVIDAKSVAMTTAQAREILGVAHDDDDAAIKQKYRRLSFDYHPDRAADKEEEYGQVQLAYETIGMRRMSQGHSWYASLGGRARTDFVGPIELMSLEKAENTLKASNVLLQSAVCGLNPSMVQSFVARSQSMLTR</sequence>
<comment type="caution">
    <text evidence="3">The sequence shown here is derived from an EMBL/GenBank/DDBJ whole genome shotgun (WGS) entry which is preliminary data.</text>
</comment>
<feature type="chain" id="PRO_5013392049" description="J domain-containing protein" evidence="1">
    <location>
        <begin position="24"/>
        <end position="310"/>
    </location>
</feature>
<dbReference type="Proteomes" id="UP000198406">
    <property type="component" value="Unassembled WGS sequence"/>
</dbReference>
<keyword evidence="4" id="KW-1185">Reference proteome</keyword>
<feature type="signal peptide" evidence="1">
    <location>
        <begin position="1"/>
        <end position="23"/>
    </location>
</feature>
<dbReference type="InParanoid" id="A0A1Z5KR79"/>
<dbReference type="EMBL" id="BDSP01000277">
    <property type="protein sequence ID" value="GAX28615.1"/>
    <property type="molecule type" value="Genomic_DNA"/>
</dbReference>
<dbReference type="InterPro" id="IPR036869">
    <property type="entry name" value="J_dom_sf"/>
</dbReference>
<dbReference type="Gene3D" id="1.10.287.110">
    <property type="entry name" value="DnaJ domain"/>
    <property type="match status" value="1"/>
</dbReference>
<evidence type="ECO:0000256" key="1">
    <source>
        <dbReference type="SAM" id="SignalP"/>
    </source>
</evidence>
<dbReference type="AlphaFoldDB" id="A0A1Z5KR79"/>
<feature type="domain" description="J" evidence="2">
    <location>
        <begin position="190"/>
        <end position="264"/>
    </location>
</feature>
<accession>A0A1Z5KR79</accession>
<evidence type="ECO:0000313" key="3">
    <source>
        <dbReference type="EMBL" id="GAX28615.1"/>
    </source>
</evidence>
<dbReference type="CDD" id="cd06257">
    <property type="entry name" value="DnaJ"/>
    <property type="match status" value="1"/>
</dbReference>
<evidence type="ECO:0000259" key="2">
    <source>
        <dbReference type="PROSITE" id="PS50076"/>
    </source>
</evidence>
<evidence type="ECO:0000313" key="4">
    <source>
        <dbReference type="Proteomes" id="UP000198406"/>
    </source>
</evidence>
<dbReference type="PROSITE" id="PS50076">
    <property type="entry name" value="DNAJ_2"/>
    <property type="match status" value="1"/>
</dbReference>
<proteinExistence type="predicted"/>